<dbReference type="EMBL" id="AYYP01000016">
    <property type="protein sequence ID" value="KRM65341.1"/>
    <property type="molecule type" value="Genomic_DNA"/>
</dbReference>
<comment type="caution">
    <text evidence="2">The sequence shown here is derived from an EMBL/GenBank/DDBJ whole genome shotgun (WGS) entry which is preliminary data.</text>
</comment>
<keyword evidence="3" id="KW-1185">Reference proteome</keyword>
<dbReference type="PATRIC" id="fig|1423718.3.peg.1487"/>
<protein>
    <recommendedName>
        <fullName evidence="1">HTH cro/C1-type domain-containing protein</fullName>
    </recommendedName>
</protein>
<dbReference type="CDD" id="cd00093">
    <property type="entry name" value="HTH_XRE"/>
    <property type="match status" value="1"/>
</dbReference>
<name>A0A0R2ADW4_9LACO</name>
<dbReference type="SMART" id="SM00530">
    <property type="entry name" value="HTH_XRE"/>
    <property type="match status" value="1"/>
</dbReference>
<reference evidence="2 3" key="1">
    <citation type="journal article" date="2015" name="Genome Announc.">
        <title>Expanding the biotechnology potential of lactobacilli through comparative genomics of 213 strains and associated genera.</title>
        <authorList>
            <person name="Sun Z."/>
            <person name="Harris H.M."/>
            <person name="McCann A."/>
            <person name="Guo C."/>
            <person name="Argimon S."/>
            <person name="Zhang W."/>
            <person name="Yang X."/>
            <person name="Jeffery I.B."/>
            <person name="Cooney J.C."/>
            <person name="Kagawa T.F."/>
            <person name="Liu W."/>
            <person name="Song Y."/>
            <person name="Salvetti E."/>
            <person name="Wrobel A."/>
            <person name="Rasinkangas P."/>
            <person name="Parkhill J."/>
            <person name="Rea M.C."/>
            <person name="O'Sullivan O."/>
            <person name="Ritari J."/>
            <person name="Douillard F.P."/>
            <person name="Paul Ross R."/>
            <person name="Yang R."/>
            <person name="Briner A.E."/>
            <person name="Felis G.E."/>
            <person name="de Vos W.M."/>
            <person name="Barrangou R."/>
            <person name="Klaenhammer T.R."/>
            <person name="Caufield P.W."/>
            <person name="Cui Y."/>
            <person name="Zhang H."/>
            <person name="O'Toole P.W."/>
        </authorList>
    </citation>
    <scope>NUCLEOTIDE SEQUENCE [LARGE SCALE GENOMIC DNA]</scope>
    <source>
        <strain evidence="2 3">DSM 20509</strain>
    </source>
</reference>
<dbReference type="Proteomes" id="UP000051008">
    <property type="component" value="Unassembled WGS sequence"/>
</dbReference>
<evidence type="ECO:0000313" key="2">
    <source>
        <dbReference type="EMBL" id="KRM65341.1"/>
    </source>
</evidence>
<dbReference type="InterPro" id="IPR001387">
    <property type="entry name" value="Cro/C1-type_HTH"/>
</dbReference>
<dbReference type="InterPro" id="IPR010982">
    <property type="entry name" value="Lambda_DNA-bd_dom_sf"/>
</dbReference>
<dbReference type="AlphaFoldDB" id="A0A0R2ADW4"/>
<accession>A0A0R2ADW4</accession>
<feature type="domain" description="HTH cro/C1-type" evidence="1">
    <location>
        <begin position="6"/>
        <end position="69"/>
    </location>
</feature>
<dbReference type="RefSeq" id="WP_056976287.1">
    <property type="nucleotide sequence ID" value="NZ_AYYP01000016.1"/>
</dbReference>
<proteinExistence type="predicted"/>
<dbReference type="OrthoDB" id="8115576at2"/>
<organism evidence="2 3">
    <name type="scientific">Ligilactobacillus agilis DSM 20509</name>
    <dbReference type="NCBI Taxonomy" id="1423718"/>
    <lineage>
        <taxon>Bacteria</taxon>
        <taxon>Bacillati</taxon>
        <taxon>Bacillota</taxon>
        <taxon>Bacilli</taxon>
        <taxon>Lactobacillales</taxon>
        <taxon>Lactobacillaceae</taxon>
        <taxon>Ligilactobacillus</taxon>
    </lineage>
</organism>
<dbReference type="PROSITE" id="PS50943">
    <property type="entry name" value="HTH_CROC1"/>
    <property type="match status" value="1"/>
</dbReference>
<dbReference type="Gene3D" id="1.10.260.40">
    <property type="entry name" value="lambda repressor-like DNA-binding domains"/>
    <property type="match status" value="1"/>
</dbReference>
<evidence type="ECO:0000259" key="1">
    <source>
        <dbReference type="PROSITE" id="PS50943"/>
    </source>
</evidence>
<dbReference type="SUPFAM" id="SSF47413">
    <property type="entry name" value="lambda repressor-like DNA-binding domains"/>
    <property type="match status" value="1"/>
</dbReference>
<gene>
    <name evidence="2" type="ORF">FC14_GL001424</name>
</gene>
<dbReference type="GO" id="GO:0003677">
    <property type="term" value="F:DNA binding"/>
    <property type="evidence" value="ECO:0007669"/>
    <property type="project" value="InterPro"/>
</dbReference>
<dbReference type="Pfam" id="PF12844">
    <property type="entry name" value="HTH_19"/>
    <property type="match status" value="1"/>
</dbReference>
<evidence type="ECO:0000313" key="3">
    <source>
        <dbReference type="Proteomes" id="UP000051008"/>
    </source>
</evidence>
<sequence>MFPQRLRALRVGRKLSQKQLAEALNQTLSEGERPNTAGQIGKWELGKTKPSYLEVKKLAAFFQVSLDYLLAQGYESIELDDLFVSTADLKLAGHILSSEERTEVYQLIKGYLNGRHPQKKTQVDRADEELSLDL</sequence>